<dbReference type="AlphaFoldDB" id="A0A445D6V0"/>
<protein>
    <submittedName>
        <fullName evidence="1">Uncharacterized protein</fullName>
    </submittedName>
</protein>
<proteinExistence type="predicted"/>
<comment type="caution">
    <text evidence="1">The sequence shown here is derived from an EMBL/GenBank/DDBJ whole genome shotgun (WGS) entry which is preliminary data.</text>
</comment>
<gene>
    <name evidence="1" type="ORF">Ahy_A05g024612</name>
</gene>
<dbReference type="EMBL" id="SDMP01000005">
    <property type="protein sequence ID" value="RYR58730.1"/>
    <property type="molecule type" value="Genomic_DNA"/>
</dbReference>
<evidence type="ECO:0000313" key="2">
    <source>
        <dbReference type="Proteomes" id="UP000289738"/>
    </source>
</evidence>
<keyword evidence="2" id="KW-1185">Reference proteome</keyword>
<organism evidence="1 2">
    <name type="scientific">Arachis hypogaea</name>
    <name type="common">Peanut</name>
    <dbReference type="NCBI Taxonomy" id="3818"/>
    <lineage>
        <taxon>Eukaryota</taxon>
        <taxon>Viridiplantae</taxon>
        <taxon>Streptophyta</taxon>
        <taxon>Embryophyta</taxon>
        <taxon>Tracheophyta</taxon>
        <taxon>Spermatophyta</taxon>
        <taxon>Magnoliopsida</taxon>
        <taxon>eudicotyledons</taxon>
        <taxon>Gunneridae</taxon>
        <taxon>Pentapetalae</taxon>
        <taxon>rosids</taxon>
        <taxon>fabids</taxon>
        <taxon>Fabales</taxon>
        <taxon>Fabaceae</taxon>
        <taxon>Papilionoideae</taxon>
        <taxon>50 kb inversion clade</taxon>
        <taxon>dalbergioids sensu lato</taxon>
        <taxon>Dalbergieae</taxon>
        <taxon>Pterocarpus clade</taxon>
        <taxon>Arachis</taxon>
    </lineage>
</organism>
<name>A0A445D6V0_ARAHY</name>
<dbReference type="Proteomes" id="UP000289738">
    <property type="component" value="Chromosome A05"/>
</dbReference>
<evidence type="ECO:0000313" key="1">
    <source>
        <dbReference type="EMBL" id="RYR58730.1"/>
    </source>
</evidence>
<accession>A0A445D6V0</accession>
<sequence length="95" mass="11012">MMPSKGSSSFSNHRGRRHNGGYNCSGFRDGDISILDKVTITNRQHPKCLCDLYTIISISRTHKNLDRLFFGCPLYKEKLSHYKFFAWVVKFFTST</sequence>
<reference evidence="1 2" key="1">
    <citation type="submission" date="2019-01" db="EMBL/GenBank/DDBJ databases">
        <title>Sequencing of cultivated peanut Arachis hypogaea provides insights into genome evolution and oil improvement.</title>
        <authorList>
            <person name="Chen X."/>
        </authorList>
    </citation>
    <scope>NUCLEOTIDE SEQUENCE [LARGE SCALE GENOMIC DNA]</scope>
    <source>
        <strain evidence="2">cv. Fuhuasheng</strain>
        <tissue evidence="1">Leaves</tissue>
    </source>
</reference>